<dbReference type="InterPro" id="IPR001296">
    <property type="entry name" value="Glyco_trans_1"/>
</dbReference>
<dbReference type="CDD" id="cd03808">
    <property type="entry name" value="GT4_CapM-like"/>
    <property type="match status" value="1"/>
</dbReference>
<proteinExistence type="predicted"/>
<keyword evidence="4" id="KW-1185">Reference proteome</keyword>
<dbReference type="InterPro" id="IPR028098">
    <property type="entry name" value="Glyco_trans_4-like_N"/>
</dbReference>
<dbReference type="Proteomes" id="UP000014155">
    <property type="component" value="Unassembled WGS sequence"/>
</dbReference>
<dbReference type="AlphaFoldDB" id="S0FGQ4"/>
<dbReference type="EMBL" id="AORV01000056">
    <property type="protein sequence ID" value="EMS70337.1"/>
    <property type="molecule type" value="Genomic_DNA"/>
</dbReference>
<evidence type="ECO:0000259" key="1">
    <source>
        <dbReference type="Pfam" id="PF00534"/>
    </source>
</evidence>
<evidence type="ECO:0000259" key="2">
    <source>
        <dbReference type="Pfam" id="PF13477"/>
    </source>
</evidence>
<dbReference type="STRING" id="1195236.CTER_3937"/>
<feature type="domain" description="Glycosyltransferase subfamily 4-like N-terminal" evidence="2">
    <location>
        <begin position="17"/>
        <end position="152"/>
    </location>
</feature>
<sequence>MLASVASMIDQFNMSNIDILKSKGYEVHVAANFEYGNTSSKERVKEFKKELEALGIKYYHIDFSRDIKDVIGSIKAYKKIVQLVIKNKYEFIHCHSPIGGVCGRVAAFETKTKVIYTAHGFHFFKGAPLLNWLIYYPVERWLAKYTDVLITINREDYERTKTFKAKRIEYIPGVGINIVKIGNVNIDTNIKRNELGISSNSLVILSVGELNKNKNHETVLKAISILKERDICYLICGTGSLEEYLKKLCTSLGIEDKVKFLGFRNDIYEIYKLADIFVFPSFREGLSVALMESMASGLPVVCSKIRGNTDLVKNNRGGFCVGPHDVNGFTESIKKLFNNDRRIMMGNFNKEAIKNNDVICVQNKMNKIYSDIN</sequence>
<keyword evidence="3" id="KW-0808">Transferase</keyword>
<dbReference type="Pfam" id="PF00534">
    <property type="entry name" value="Glycos_transf_1"/>
    <property type="match status" value="1"/>
</dbReference>
<dbReference type="PATRIC" id="fig|1195236.3.peg.4148"/>
<dbReference type="PANTHER" id="PTHR12526">
    <property type="entry name" value="GLYCOSYLTRANSFERASE"/>
    <property type="match status" value="1"/>
</dbReference>
<gene>
    <name evidence="3" type="ORF">CTER_3937</name>
</gene>
<feature type="domain" description="Glycosyl transferase family 1" evidence="1">
    <location>
        <begin position="189"/>
        <end position="351"/>
    </location>
</feature>
<evidence type="ECO:0000313" key="3">
    <source>
        <dbReference type="EMBL" id="EMS70337.1"/>
    </source>
</evidence>
<evidence type="ECO:0000313" key="4">
    <source>
        <dbReference type="Proteomes" id="UP000014155"/>
    </source>
</evidence>
<dbReference type="GO" id="GO:0016757">
    <property type="term" value="F:glycosyltransferase activity"/>
    <property type="evidence" value="ECO:0007669"/>
    <property type="project" value="InterPro"/>
</dbReference>
<reference evidence="3 4" key="1">
    <citation type="journal article" date="2013" name="Genome Announc.">
        <title>Draft Genome Sequence of the Cellulolytic, Mesophilic, Anaerobic Bacterium Clostridium termitidis Strain CT1112 (DSM 5398).</title>
        <authorList>
            <person name="Lal S."/>
            <person name="Ramachandran U."/>
            <person name="Zhang X."/>
            <person name="Munir R."/>
            <person name="Sparling R."/>
            <person name="Levin D.B."/>
        </authorList>
    </citation>
    <scope>NUCLEOTIDE SEQUENCE [LARGE SCALE GENOMIC DNA]</scope>
    <source>
        <strain evidence="3 4">CT1112</strain>
    </source>
</reference>
<name>S0FGQ4_RUMCE</name>
<dbReference type="Gene3D" id="3.40.50.2000">
    <property type="entry name" value="Glycogen Phosphorylase B"/>
    <property type="match status" value="2"/>
</dbReference>
<organism evidence="3 4">
    <name type="scientific">Ruminiclostridium cellobioparum subsp. termitidis CT1112</name>
    <dbReference type="NCBI Taxonomy" id="1195236"/>
    <lineage>
        <taxon>Bacteria</taxon>
        <taxon>Bacillati</taxon>
        <taxon>Bacillota</taxon>
        <taxon>Clostridia</taxon>
        <taxon>Eubacteriales</taxon>
        <taxon>Oscillospiraceae</taxon>
        <taxon>Ruminiclostridium</taxon>
    </lineage>
</organism>
<comment type="caution">
    <text evidence="3">The sequence shown here is derived from an EMBL/GenBank/DDBJ whole genome shotgun (WGS) entry which is preliminary data.</text>
</comment>
<dbReference type="PANTHER" id="PTHR12526:SF630">
    <property type="entry name" value="GLYCOSYLTRANSFERASE"/>
    <property type="match status" value="1"/>
</dbReference>
<accession>S0FGQ4</accession>
<protein>
    <submittedName>
        <fullName evidence="3">Glycosyltransferase</fullName>
    </submittedName>
</protein>
<dbReference type="eggNOG" id="COG0438">
    <property type="taxonomic scope" value="Bacteria"/>
</dbReference>
<dbReference type="SUPFAM" id="SSF53756">
    <property type="entry name" value="UDP-Glycosyltransferase/glycogen phosphorylase"/>
    <property type="match status" value="1"/>
</dbReference>
<dbReference type="Pfam" id="PF13477">
    <property type="entry name" value="Glyco_trans_4_2"/>
    <property type="match status" value="1"/>
</dbReference>